<sequence>MGHSGSNSRSSSFSKERGWIRDCDFRLSGTCFCSLKDSCEIRGNRNNKVLPWKWLLLSREQQPSTAVKRKTG</sequence>
<evidence type="ECO:0000313" key="1">
    <source>
        <dbReference type="EMBL" id="KYO25006.1"/>
    </source>
</evidence>
<evidence type="ECO:0000313" key="2">
    <source>
        <dbReference type="Proteomes" id="UP000050525"/>
    </source>
</evidence>
<dbReference type="EMBL" id="AKHW03005996">
    <property type="protein sequence ID" value="KYO25006.1"/>
    <property type="molecule type" value="Genomic_DNA"/>
</dbReference>
<comment type="caution">
    <text evidence="1">The sequence shown here is derived from an EMBL/GenBank/DDBJ whole genome shotgun (WGS) entry which is preliminary data.</text>
</comment>
<protein>
    <submittedName>
        <fullName evidence="1">Uncharacterized protein</fullName>
    </submittedName>
</protein>
<keyword evidence="2" id="KW-1185">Reference proteome</keyword>
<accession>A0A151MKF6</accession>
<proteinExistence type="predicted"/>
<name>A0A151MKF6_ALLMI</name>
<dbReference type="Proteomes" id="UP000050525">
    <property type="component" value="Unassembled WGS sequence"/>
</dbReference>
<gene>
    <name evidence="1" type="ORF">Y1Q_0023847</name>
</gene>
<dbReference type="AlphaFoldDB" id="A0A151MKF6"/>
<organism evidence="1 2">
    <name type="scientific">Alligator mississippiensis</name>
    <name type="common">American alligator</name>
    <dbReference type="NCBI Taxonomy" id="8496"/>
    <lineage>
        <taxon>Eukaryota</taxon>
        <taxon>Metazoa</taxon>
        <taxon>Chordata</taxon>
        <taxon>Craniata</taxon>
        <taxon>Vertebrata</taxon>
        <taxon>Euteleostomi</taxon>
        <taxon>Archelosauria</taxon>
        <taxon>Archosauria</taxon>
        <taxon>Crocodylia</taxon>
        <taxon>Alligatoridae</taxon>
        <taxon>Alligatorinae</taxon>
        <taxon>Alligator</taxon>
    </lineage>
</organism>
<reference evidence="1 2" key="1">
    <citation type="journal article" date="2012" name="Genome Biol.">
        <title>Sequencing three crocodilian genomes to illuminate the evolution of archosaurs and amniotes.</title>
        <authorList>
            <person name="St John J.A."/>
            <person name="Braun E.L."/>
            <person name="Isberg S.R."/>
            <person name="Miles L.G."/>
            <person name="Chong A.Y."/>
            <person name="Gongora J."/>
            <person name="Dalzell P."/>
            <person name="Moran C."/>
            <person name="Bed'hom B."/>
            <person name="Abzhanov A."/>
            <person name="Burgess S.C."/>
            <person name="Cooksey A.M."/>
            <person name="Castoe T.A."/>
            <person name="Crawford N.G."/>
            <person name="Densmore L.D."/>
            <person name="Drew J.C."/>
            <person name="Edwards S.V."/>
            <person name="Faircloth B.C."/>
            <person name="Fujita M.K."/>
            <person name="Greenwold M.J."/>
            <person name="Hoffmann F.G."/>
            <person name="Howard J.M."/>
            <person name="Iguchi T."/>
            <person name="Janes D.E."/>
            <person name="Khan S.Y."/>
            <person name="Kohno S."/>
            <person name="de Koning A.J."/>
            <person name="Lance S.L."/>
            <person name="McCarthy F.M."/>
            <person name="McCormack J.E."/>
            <person name="Merchant M.E."/>
            <person name="Peterson D.G."/>
            <person name="Pollock D.D."/>
            <person name="Pourmand N."/>
            <person name="Raney B.J."/>
            <person name="Roessler K.A."/>
            <person name="Sanford J.R."/>
            <person name="Sawyer R.H."/>
            <person name="Schmidt C.J."/>
            <person name="Triplett E.W."/>
            <person name="Tuberville T.D."/>
            <person name="Venegas-Anaya M."/>
            <person name="Howard J.T."/>
            <person name="Jarvis E.D."/>
            <person name="Guillette L.J.Jr."/>
            <person name="Glenn T.C."/>
            <person name="Green R.E."/>
            <person name="Ray D.A."/>
        </authorList>
    </citation>
    <scope>NUCLEOTIDE SEQUENCE [LARGE SCALE GENOMIC DNA]</scope>
    <source>
        <strain evidence="1">KSC_2009_1</strain>
    </source>
</reference>